<organism evidence="12 13">
    <name type="scientific">Escherichia phage HZ2R8</name>
    <dbReference type="NCBI Taxonomy" id="2079317"/>
    <lineage>
        <taxon>Viruses</taxon>
        <taxon>Duplodnaviria</taxon>
        <taxon>Heunggongvirae</taxon>
        <taxon>Uroviricota</taxon>
        <taxon>Caudoviricetes</taxon>
        <taxon>Autographivirales</taxon>
        <taxon>Autotranscriptaviridae</taxon>
        <taxon>Studiervirinae</taxon>
        <taxon>Teseptimavirus</taxon>
        <taxon>Teseptimavirus HZ2R8</taxon>
    </lineage>
</organism>
<keyword evidence="6 11" id="KW-0946">Virion</keyword>
<evidence type="ECO:0000256" key="9">
    <source>
        <dbReference type="ARBA" id="ARBA00023219"/>
    </source>
</evidence>
<evidence type="ECO:0000256" key="3">
    <source>
        <dbReference type="ARBA" id="ARBA00022470"/>
    </source>
</evidence>
<dbReference type="InterPro" id="IPR038995">
    <property type="entry name" value="Portal_prot_Caudovirale"/>
</dbReference>
<evidence type="ECO:0000256" key="1">
    <source>
        <dbReference type="ARBA" id="ARBA00003421"/>
    </source>
</evidence>
<evidence type="ECO:0000256" key="8">
    <source>
        <dbReference type="ARBA" id="ARBA00023009"/>
    </source>
</evidence>
<keyword evidence="13" id="KW-1185">Reference proteome</keyword>
<evidence type="ECO:0000256" key="2">
    <source>
        <dbReference type="ARBA" id="ARBA00004328"/>
    </source>
</evidence>
<comment type="function">
    <text evidence="1 11">Forms the portal vertex of the capsid. This portal plays critical roles in head assembly, genome packaging, neck/tail attachment, and genome ejection. The portal protein multimerizes as a single ring-shaped homododecamer arranged around a central channel.</text>
</comment>
<name>A0A2K9VJY7_9CAUD</name>
<evidence type="ECO:0000256" key="5">
    <source>
        <dbReference type="ARBA" id="ARBA00022612"/>
    </source>
</evidence>
<comment type="subcellular location">
    <subcellularLocation>
        <location evidence="2 11">Virion</location>
    </subcellularLocation>
</comment>
<keyword evidence="3 11" id="KW-1244">Viral short tail ejection system</keyword>
<dbReference type="HAMAP" id="MF_04120">
    <property type="entry name" value="PORTAL_PROTEIN_T7"/>
    <property type="match status" value="1"/>
</dbReference>
<reference evidence="13" key="1">
    <citation type="submission" date="2018-01" db="EMBL/GenBank/DDBJ databases">
        <authorList>
            <person name="Liu P."/>
            <person name="Wang M."/>
            <person name="Tao W."/>
            <person name="Sun Y."/>
        </authorList>
    </citation>
    <scope>NUCLEOTIDE SEQUENCE [LARGE SCALE GENOMIC DNA]</scope>
</reference>
<evidence type="ECO:0000256" key="11">
    <source>
        <dbReference type="HAMAP-Rule" id="MF_04120"/>
    </source>
</evidence>
<sequence>MEAYLMAEKRTGLAEDGAKSVYERLKNDRAPYETRAQNCAQYTIPSLFPKDSDNASTDYTTPWQAVGARGLNNLASKLMLALFPMQTWMRLTISEYEAKQLLSDPDGLAKVDEGLSMVERIIMNYIESNSYRVTLFEALKQLVVAGNVLLYLPEPEGSNYNPMKLYRLSSYVVQRDAFGNVLQMVTRDQIAFGALPEDVRKAVEGQGGEKKPDETIDVYTHVYLDEESGEYLRYEEVEGMEIQGSDGSYPKEACPYIPIRMVRLDGESYGRSYIEEYLGDLRSLENLQEAIVKMSMISSKVIGLVNPAGITQPRRLTKAQTGDFVTGRPEDISFLQLEKQADFTVAKAVSDAIEARLSFAFMLNSAVQRTGERVTAEEIRYVASELEDTLGGVYSILSQELQLPLVRVLLKQLQATQQIPELPKEAVEPTISTGLEAIGRGQDLDKLERCVSAWAALAPMRDDPDINLAMIKLRIANAIGIDTSGILLTEEQKQQKMAQQSVQMGMDNGAAALGQGMAAQATASPEAMAAAADSVGLQPGI</sequence>
<dbReference type="InterPro" id="IPR020991">
    <property type="entry name" value="Connector_podovirus"/>
</dbReference>
<dbReference type="Proteomes" id="UP000242634">
    <property type="component" value="Segment"/>
</dbReference>
<keyword evidence="12" id="KW-0067">ATP-binding</keyword>
<keyword evidence="12" id="KW-0547">Nucleotide-binding</keyword>
<keyword evidence="8 11" id="KW-1171">Viral genome ejection through host cell envelope</keyword>
<dbReference type="GO" id="GO:0019073">
    <property type="term" value="P:viral DNA genome packaging"/>
    <property type="evidence" value="ECO:0007669"/>
    <property type="project" value="UniProtKB-UniRule"/>
</dbReference>
<accession>A0A2K9VJY7</accession>
<keyword evidence="12" id="KW-0378">Hydrolase</keyword>
<protein>
    <recommendedName>
        <fullName evidence="11">Portal protein</fullName>
    </recommendedName>
    <alternativeName>
        <fullName evidence="11">Head-to-tail connector</fullName>
    </alternativeName>
</protein>
<evidence type="ECO:0000256" key="10">
    <source>
        <dbReference type="ARBA" id="ARBA00023296"/>
    </source>
</evidence>
<proteinExistence type="inferred from homology"/>
<keyword evidence="11" id="KW-0167">Capsid protein</keyword>
<dbReference type="EMBL" id="MG832642">
    <property type="protein sequence ID" value="AUV62652.1"/>
    <property type="molecule type" value="Genomic_DNA"/>
</dbReference>
<evidence type="ECO:0000256" key="4">
    <source>
        <dbReference type="ARBA" id="ARBA00022595"/>
    </source>
</evidence>
<evidence type="ECO:0000313" key="12">
    <source>
        <dbReference type="EMBL" id="AUV62652.1"/>
    </source>
</evidence>
<comment type="similarity">
    <text evidence="11">Belongs to the podoviridae portal protein family.</text>
</comment>
<dbReference type="GO" id="GO:0004386">
    <property type="term" value="F:helicase activity"/>
    <property type="evidence" value="ECO:0007669"/>
    <property type="project" value="UniProtKB-KW"/>
</dbReference>
<evidence type="ECO:0000313" key="13">
    <source>
        <dbReference type="Proteomes" id="UP000242634"/>
    </source>
</evidence>
<keyword evidence="12" id="KW-0347">Helicase</keyword>
<dbReference type="GO" id="GO:0046798">
    <property type="term" value="C:viral portal complex"/>
    <property type="evidence" value="ECO:0007669"/>
    <property type="project" value="UniProtKB-UniRule"/>
</dbReference>
<keyword evidence="7 11" id="KW-0118">Viral capsid assembly</keyword>
<keyword evidence="9 11" id="KW-0231">Viral genome packaging</keyword>
<keyword evidence="4 11" id="KW-1162">Viral penetration into host cytoplasm</keyword>
<gene>
    <name evidence="12" type="ORF">HZ2R8_28</name>
</gene>
<keyword evidence="5 11" id="KW-1188">Viral release from host cell</keyword>
<comment type="subunit">
    <text evidence="11">Homododecamer. Interacts with major capsid protein. Interacts with the tail tube protein gp11. Interacts with the terminase large subunit. Interacts with the internal virion protein gp14.</text>
</comment>
<dbReference type="GO" id="GO:0099002">
    <property type="term" value="P:symbiont genome ejection through host cell envelope, short tail mechanism"/>
    <property type="evidence" value="ECO:0007669"/>
    <property type="project" value="UniProtKB-UniRule"/>
</dbReference>
<keyword evidence="10 11" id="KW-1160">Virus entry into host cell</keyword>
<evidence type="ECO:0000256" key="6">
    <source>
        <dbReference type="ARBA" id="ARBA00022844"/>
    </source>
</evidence>
<dbReference type="Pfam" id="PF12236">
    <property type="entry name" value="Head-tail_con"/>
    <property type="match status" value="1"/>
</dbReference>
<evidence type="ECO:0000256" key="7">
    <source>
        <dbReference type="ARBA" id="ARBA00022950"/>
    </source>
</evidence>